<dbReference type="SUPFAM" id="SSF48613">
    <property type="entry name" value="Heme oxygenase-like"/>
    <property type="match status" value="1"/>
</dbReference>
<dbReference type="GO" id="GO:0009228">
    <property type="term" value="P:thiamine biosynthetic process"/>
    <property type="evidence" value="ECO:0007669"/>
    <property type="project" value="UniProtKB-KW"/>
</dbReference>
<accession>A0A143YUV0</accession>
<evidence type="ECO:0000256" key="1">
    <source>
        <dbReference type="ARBA" id="ARBA00001881"/>
    </source>
</evidence>
<evidence type="ECO:0000256" key="6">
    <source>
        <dbReference type="ARBA" id="ARBA00013647"/>
    </source>
</evidence>
<name>A0A143YUV0_9LACT</name>
<dbReference type="InterPro" id="IPR050967">
    <property type="entry name" value="Thiamine_Salvage_TenA"/>
</dbReference>
<comment type="pathway">
    <text evidence="2 9">Cofactor biosynthesis; thiamine diphosphate biosynthesis.</text>
</comment>
<dbReference type="NCBIfam" id="TIGR04306">
    <property type="entry name" value="salvage_TenA"/>
    <property type="match status" value="1"/>
</dbReference>
<reference evidence="11 13" key="1">
    <citation type="submission" date="2016-02" db="EMBL/GenBank/DDBJ databases">
        <authorList>
            <person name="Wen L."/>
            <person name="He K."/>
            <person name="Yang H."/>
        </authorList>
    </citation>
    <scope>NUCLEOTIDE SEQUENCE [LARGE SCALE GENOMIC DNA]</scope>
    <source>
        <strain evidence="11">Trichococcus_R210</strain>
    </source>
</reference>
<evidence type="ECO:0000259" key="10">
    <source>
        <dbReference type="Pfam" id="PF03070"/>
    </source>
</evidence>
<evidence type="ECO:0000313" key="11">
    <source>
        <dbReference type="EMBL" id="CZQ99247.1"/>
    </source>
</evidence>
<dbReference type="Proteomes" id="UP000076878">
    <property type="component" value="Unassembled WGS sequence"/>
</dbReference>
<dbReference type="Pfam" id="PF03070">
    <property type="entry name" value="TENA_THI-4"/>
    <property type="match status" value="1"/>
</dbReference>
<evidence type="ECO:0000256" key="2">
    <source>
        <dbReference type="ARBA" id="ARBA00004948"/>
    </source>
</evidence>
<evidence type="ECO:0000313" key="12">
    <source>
        <dbReference type="EMBL" id="SEJ14501.1"/>
    </source>
</evidence>
<dbReference type="AlphaFoldDB" id="A0A143YUV0"/>
<comment type="function">
    <text evidence="9">Catalyzes an amino-pyrimidine hydrolysis reaction at the C5' of the pyrimidine moiety of thiamine compounds, a reaction that is part of a thiamine salvage pathway.</text>
</comment>
<dbReference type="GO" id="GO:0050334">
    <property type="term" value="F:thiaminase activity"/>
    <property type="evidence" value="ECO:0007669"/>
    <property type="project" value="UniProtKB-EC"/>
</dbReference>
<dbReference type="OrthoDB" id="34166at2"/>
<dbReference type="RefSeq" id="WP_068623022.1">
    <property type="nucleotide sequence ID" value="NZ_FJNB01000011.1"/>
</dbReference>
<dbReference type="InterPro" id="IPR027574">
    <property type="entry name" value="Thiaminase_II"/>
</dbReference>
<dbReference type="UniPathway" id="UPA00060"/>
<keyword evidence="14" id="KW-1185">Reference proteome</keyword>
<proteinExistence type="inferred from homology"/>
<dbReference type="EMBL" id="FJNB01000011">
    <property type="protein sequence ID" value="CZQ99247.1"/>
    <property type="molecule type" value="Genomic_DNA"/>
</dbReference>
<protein>
    <recommendedName>
        <fullName evidence="6 9">Aminopyrimidine aminohydrolase</fullName>
        <ecNumber evidence="5 9">3.5.99.2</ecNumber>
    </recommendedName>
</protein>
<dbReference type="STRING" id="640938.TR210_1630"/>
<dbReference type="InterPro" id="IPR004305">
    <property type="entry name" value="Thiaminase-2/PQQC"/>
</dbReference>
<comment type="catalytic activity">
    <reaction evidence="1 9">
        <text>4-amino-5-aminomethyl-2-methylpyrimidine + H2O = 4-amino-5-hydroxymethyl-2-methylpyrimidine + NH4(+)</text>
        <dbReference type="Rhea" id="RHEA:31799"/>
        <dbReference type="ChEBI" id="CHEBI:15377"/>
        <dbReference type="ChEBI" id="CHEBI:16892"/>
        <dbReference type="ChEBI" id="CHEBI:28938"/>
        <dbReference type="ChEBI" id="CHEBI:63416"/>
        <dbReference type="EC" id="3.5.99.2"/>
    </reaction>
</comment>
<evidence type="ECO:0000256" key="5">
    <source>
        <dbReference type="ARBA" id="ARBA00012684"/>
    </source>
</evidence>
<evidence type="ECO:0000256" key="3">
    <source>
        <dbReference type="ARBA" id="ARBA00010264"/>
    </source>
</evidence>
<evidence type="ECO:0000256" key="8">
    <source>
        <dbReference type="ARBA" id="ARBA00048337"/>
    </source>
</evidence>
<dbReference type="Proteomes" id="UP000199280">
    <property type="component" value="Unassembled WGS sequence"/>
</dbReference>
<dbReference type="Gene3D" id="1.20.910.10">
    <property type="entry name" value="Heme oxygenase-like"/>
    <property type="match status" value="1"/>
</dbReference>
<dbReference type="PANTHER" id="PTHR43198">
    <property type="entry name" value="BIFUNCTIONAL TH2 PROTEIN"/>
    <property type="match status" value="1"/>
</dbReference>
<gene>
    <name evidence="12" type="ORF">SAMN05216375_10868</name>
    <name evidence="11" type="ORF">TR210_1630</name>
</gene>
<keyword evidence="9" id="KW-0378">Hydrolase</keyword>
<evidence type="ECO:0000256" key="9">
    <source>
        <dbReference type="RuleBase" id="RU363093"/>
    </source>
</evidence>
<evidence type="ECO:0000256" key="7">
    <source>
        <dbReference type="ARBA" id="ARBA00022977"/>
    </source>
</evidence>
<feature type="domain" description="Thiaminase-2/PQQC" evidence="10">
    <location>
        <begin position="9"/>
        <end position="214"/>
    </location>
</feature>
<dbReference type="GO" id="GO:0009229">
    <property type="term" value="P:thiamine diphosphate biosynthetic process"/>
    <property type="evidence" value="ECO:0007669"/>
    <property type="project" value="UniProtKB-UniPathway"/>
</dbReference>
<dbReference type="EMBL" id="FNYT01000008">
    <property type="protein sequence ID" value="SEJ14501.1"/>
    <property type="molecule type" value="Genomic_DNA"/>
</dbReference>
<dbReference type="PANTHER" id="PTHR43198:SF2">
    <property type="entry name" value="SI:CH1073-67J19.1-RELATED"/>
    <property type="match status" value="1"/>
</dbReference>
<evidence type="ECO:0000313" key="14">
    <source>
        <dbReference type="Proteomes" id="UP000199280"/>
    </source>
</evidence>
<evidence type="ECO:0000256" key="4">
    <source>
        <dbReference type="ARBA" id="ARBA00011881"/>
    </source>
</evidence>
<dbReference type="CDD" id="cd19364">
    <property type="entry name" value="TenA_C_BsTenA-like"/>
    <property type="match status" value="1"/>
</dbReference>
<comment type="catalytic activity">
    <reaction evidence="8 9">
        <text>thiamine + H2O = 5-(2-hydroxyethyl)-4-methylthiazole + 4-amino-5-hydroxymethyl-2-methylpyrimidine + H(+)</text>
        <dbReference type="Rhea" id="RHEA:17509"/>
        <dbReference type="ChEBI" id="CHEBI:15377"/>
        <dbReference type="ChEBI" id="CHEBI:15378"/>
        <dbReference type="ChEBI" id="CHEBI:16892"/>
        <dbReference type="ChEBI" id="CHEBI:17957"/>
        <dbReference type="ChEBI" id="CHEBI:18385"/>
        <dbReference type="EC" id="3.5.99.2"/>
    </reaction>
</comment>
<dbReference type="EC" id="3.5.99.2" evidence="5 9"/>
<dbReference type="InterPro" id="IPR016084">
    <property type="entry name" value="Haem_Oase-like_multi-hlx"/>
</dbReference>
<organism evidence="11 13">
    <name type="scientific">Trichococcus ilyis</name>
    <dbReference type="NCBI Taxonomy" id="640938"/>
    <lineage>
        <taxon>Bacteria</taxon>
        <taxon>Bacillati</taxon>
        <taxon>Bacillota</taxon>
        <taxon>Bacilli</taxon>
        <taxon>Lactobacillales</taxon>
        <taxon>Carnobacteriaceae</taxon>
        <taxon>Trichococcus</taxon>
    </lineage>
</organism>
<sequence length="224" mass="25511">MTFSAEIRQAVEPIWAASMVHPFVKGMGDGSLPLENFRFYIQQDSYYLTRFAKILALGAAKAPDIATTNQFADFAKHTYSAEIGLHEQFAKRLGITAEEKEFFKPAPTTYAYTSHLYRAGHAGHLGDVIAAVLPCYWLYAEIGDAFQNAAPEEPIYQEWIATYGGKDFQDRVDEQIAHLDKIAAAVSEADRERMKEHFIISSQYEYAFWEMGYRMETWPVPLEK</sequence>
<keyword evidence="7 9" id="KW-0784">Thiamine biosynthesis</keyword>
<comment type="similarity">
    <text evidence="3 9">Belongs to the TenA family.</text>
</comment>
<evidence type="ECO:0000313" key="13">
    <source>
        <dbReference type="Proteomes" id="UP000076878"/>
    </source>
</evidence>
<reference evidence="12 14" key="2">
    <citation type="submission" date="2016-10" db="EMBL/GenBank/DDBJ databases">
        <authorList>
            <person name="Varghese N."/>
            <person name="Submissions S."/>
        </authorList>
    </citation>
    <scope>NUCLEOTIDE SEQUENCE [LARGE SCALE GENOMIC DNA]</scope>
    <source>
        <strain evidence="12 14">DSM 22150</strain>
    </source>
</reference>
<comment type="subunit">
    <text evidence="4">Homotetramer.</text>
</comment>
<dbReference type="GO" id="GO:0005829">
    <property type="term" value="C:cytosol"/>
    <property type="evidence" value="ECO:0007669"/>
    <property type="project" value="TreeGrafter"/>
</dbReference>